<keyword evidence="4" id="KW-1185">Reference proteome</keyword>
<dbReference type="AlphaFoldDB" id="A0A495RBU6"/>
<comment type="caution">
    <text evidence="3">The sequence shown here is derived from an EMBL/GenBank/DDBJ whole genome shotgun (WGS) entry which is preliminary data.</text>
</comment>
<accession>A0A495RBU6</accession>
<feature type="compositionally biased region" description="Gly residues" evidence="1">
    <location>
        <begin position="173"/>
        <end position="182"/>
    </location>
</feature>
<evidence type="ECO:0000313" key="4">
    <source>
        <dbReference type="Proteomes" id="UP000278542"/>
    </source>
</evidence>
<organism evidence="3 4">
    <name type="scientific">Orbus hercynius</name>
    <dbReference type="NCBI Taxonomy" id="593135"/>
    <lineage>
        <taxon>Bacteria</taxon>
        <taxon>Pseudomonadati</taxon>
        <taxon>Pseudomonadota</taxon>
        <taxon>Gammaproteobacteria</taxon>
        <taxon>Orbales</taxon>
        <taxon>Orbaceae</taxon>
        <taxon>Orbus</taxon>
    </lineage>
</organism>
<dbReference type="EMBL" id="RBWY01000004">
    <property type="protein sequence ID" value="RKS84730.1"/>
    <property type="molecule type" value="Genomic_DNA"/>
</dbReference>
<proteinExistence type="predicted"/>
<reference evidence="3 4" key="1">
    <citation type="submission" date="2018-10" db="EMBL/GenBank/DDBJ databases">
        <title>Genomic Encyclopedia of Type Strains, Phase IV (KMG-IV): sequencing the most valuable type-strain genomes for metagenomic binning, comparative biology and taxonomic classification.</title>
        <authorList>
            <person name="Goeker M."/>
        </authorList>
    </citation>
    <scope>NUCLEOTIDE SEQUENCE [LARGE SCALE GENOMIC DNA]</scope>
    <source>
        <strain evidence="3 4">DSM 22228</strain>
    </source>
</reference>
<name>A0A495RBU6_9GAMM</name>
<feature type="chain" id="PRO_5019848553" evidence="2">
    <location>
        <begin position="26"/>
        <end position="367"/>
    </location>
</feature>
<feature type="region of interest" description="Disordered" evidence="1">
    <location>
        <begin position="167"/>
        <end position="220"/>
    </location>
</feature>
<dbReference type="Proteomes" id="UP000278542">
    <property type="component" value="Unassembled WGS sequence"/>
</dbReference>
<evidence type="ECO:0000256" key="1">
    <source>
        <dbReference type="SAM" id="MobiDB-lite"/>
    </source>
</evidence>
<gene>
    <name evidence="3" type="ORF">DES39_1945</name>
</gene>
<feature type="signal peptide" evidence="2">
    <location>
        <begin position="1"/>
        <end position="25"/>
    </location>
</feature>
<protein>
    <submittedName>
        <fullName evidence="3">Uncharacterized protein</fullName>
    </submittedName>
</protein>
<feature type="compositionally biased region" description="Low complexity" evidence="1">
    <location>
        <begin position="183"/>
        <end position="193"/>
    </location>
</feature>
<dbReference type="RefSeq" id="WP_170143387.1">
    <property type="nucleotide sequence ID" value="NZ_RBWY01000004.1"/>
</dbReference>
<sequence length="367" mass="37324">MKNLAIKQVAFGLLLAGYAASSAFALNASTSVTITGNAPVINSAKGVSTSTNSMDISVLSKGTTTAVTGAWSVGDTVQVTYKVNDADGDYDKELTGKTFYFTYYKDGAWATYTNTNVSVTAAAENNGTQTIKWVIPTAAVGATKIGFTARPFTIYGAPDRNNWLTVADITSGGVPGDGGEGGTDPTNPTDPSNPVTPPDNGGTGGGETPTDPEQPVQPGDSLGVKIVRVGASGAANEFQNANGPVTAGEGTEIKLTNAFEAQVWDDSADVTSDAGFKNYDWYVTGGNSAANGTVAATTDNVYFVQTGANVQYTLPATNDAAKATLAAASAAQNQGIQGNTTAGAATALSATQPEAGIQGFKLGVWVH</sequence>
<keyword evidence="2" id="KW-0732">Signal</keyword>
<evidence type="ECO:0000313" key="3">
    <source>
        <dbReference type="EMBL" id="RKS84730.1"/>
    </source>
</evidence>
<evidence type="ECO:0000256" key="2">
    <source>
        <dbReference type="SAM" id="SignalP"/>
    </source>
</evidence>